<dbReference type="SUPFAM" id="SSF69322">
    <property type="entry name" value="Tricorn protease domain 2"/>
    <property type="match status" value="1"/>
</dbReference>
<reference evidence="1 2" key="1">
    <citation type="submission" date="2008-12" db="EMBL/GenBank/DDBJ databases">
        <authorList>
            <person name="Fulton L."/>
            <person name="Clifton S."/>
            <person name="Fulton B."/>
            <person name="Xu J."/>
            <person name="Minx P."/>
            <person name="Pepin K.H."/>
            <person name="Johnson M."/>
            <person name="Bhonagiri V."/>
            <person name="Nash W.E."/>
            <person name="Mardis E.R."/>
            <person name="Wilson R.K."/>
        </authorList>
    </citation>
    <scope>NUCLEOTIDE SEQUENCE [LARGE SCALE GENOMIC DNA]</scope>
    <source>
        <strain evidence="1 2">DSM 12042</strain>
    </source>
</reference>
<dbReference type="EMBL" id="ACCF01000123">
    <property type="protein sequence ID" value="EEF67733.1"/>
    <property type="molecule type" value="Genomic_DNA"/>
</dbReference>
<gene>
    <name evidence="1" type="ORF">HOLDEFILI_02106</name>
</gene>
<evidence type="ECO:0000313" key="2">
    <source>
        <dbReference type="Proteomes" id="UP000005950"/>
    </source>
</evidence>
<accession>B9Y8F9</accession>
<dbReference type="Proteomes" id="UP000005950">
    <property type="component" value="Unassembled WGS sequence"/>
</dbReference>
<evidence type="ECO:0000313" key="1">
    <source>
        <dbReference type="EMBL" id="EEF67733.1"/>
    </source>
</evidence>
<dbReference type="HOGENOM" id="CLU_064921_0_0_9"/>
<name>B9Y8F9_9FIRM</name>
<reference evidence="1 2" key="2">
    <citation type="submission" date="2009-02" db="EMBL/GenBank/DDBJ databases">
        <title>Draft genome sequence of Holdemania filiformis DSM 12042.</title>
        <authorList>
            <person name="Sudarsanam P."/>
            <person name="Ley R."/>
            <person name="Guruge J."/>
            <person name="Turnbaugh P.J."/>
            <person name="Mahowald M."/>
            <person name="Liep D."/>
            <person name="Gordon J."/>
        </authorList>
    </citation>
    <scope>NUCLEOTIDE SEQUENCE [LARGE SCALE GENOMIC DNA]</scope>
    <source>
        <strain evidence="1 2">DSM 12042</strain>
    </source>
</reference>
<dbReference type="RefSeq" id="WP_006059294.1">
    <property type="nucleotide sequence ID" value="NZ_GG657557.1"/>
</dbReference>
<comment type="caution">
    <text evidence="1">The sequence shown here is derived from an EMBL/GenBank/DDBJ whole genome shotgun (WGS) entry which is preliminary data.</text>
</comment>
<feature type="non-terminal residue" evidence="1">
    <location>
        <position position="275"/>
    </location>
</feature>
<proteinExistence type="predicted"/>
<protein>
    <submittedName>
        <fullName evidence="1">Uncharacterized protein</fullName>
    </submittedName>
</protein>
<organism evidence="1 2">
    <name type="scientific">Holdemania filiformis DSM 12042</name>
    <dbReference type="NCBI Taxonomy" id="545696"/>
    <lineage>
        <taxon>Bacteria</taxon>
        <taxon>Bacillati</taxon>
        <taxon>Bacillota</taxon>
        <taxon>Erysipelotrichia</taxon>
        <taxon>Erysipelotrichales</taxon>
        <taxon>Erysipelotrichaceae</taxon>
        <taxon>Holdemania</taxon>
    </lineage>
</organism>
<dbReference type="AlphaFoldDB" id="B9Y8F9"/>
<sequence>MKKIAGLLIGDECDQQLLGLDEKHDRLFIKKDQELILFSLDTFKVVGRFNHMGYPDSVIFTENGRYAAVVFRQGLSYRNKVYVIDLSEDPADIKFSYQGEAADSYRFTIHSLSNYPNHILIGRKHSLELFDCEKGKASEIFSTKKEIHLVKVIEGENEDYIAVRYVPERQPNPNIPTIDPPDIQYYKLKDGFISNWENAENITQLYFKERTFRFAIKENQTILTNLANKIERTYDGKIYKIGIERVDEERQYACGSIYCFNQSNKDLIGYSFLMD</sequence>